<evidence type="ECO:0000313" key="2">
    <source>
        <dbReference type="Proteomes" id="UP000235023"/>
    </source>
</evidence>
<sequence>MEEEEVVVIVGHLRLAVHLEMWSGLEMAATTMYQEILQREGTSSPSSLLDQILLNLFPVRMEGEGSCRCSLDTLQTMTEIRSVHRVVEMGTILDLAQRIYNQGDVMLKCKICRKNPQTAFVTLPALAEQCLSLFEAVCLAYGITRKEALFDPDPNSLTFDQPLPQFICLRSKVQLGQMELDEGEAGMLIRTLLGRNSVKLLELLQALQDILRSLSKDSGQPQWAGAASLRACEASVESTIHRFAIFMEQIDVETSKSIGHPAVEKG</sequence>
<gene>
    <name evidence="1" type="ORF">BDW42DRAFT_192456</name>
</gene>
<name>A0A2J5I0D3_9EURO</name>
<accession>A0A2J5I0D3</accession>
<proteinExistence type="predicted"/>
<evidence type="ECO:0000313" key="1">
    <source>
        <dbReference type="EMBL" id="PLN83104.1"/>
    </source>
</evidence>
<organism evidence="1 2">
    <name type="scientific">Aspergillus taichungensis</name>
    <dbReference type="NCBI Taxonomy" id="482145"/>
    <lineage>
        <taxon>Eukaryota</taxon>
        <taxon>Fungi</taxon>
        <taxon>Dikarya</taxon>
        <taxon>Ascomycota</taxon>
        <taxon>Pezizomycotina</taxon>
        <taxon>Eurotiomycetes</taxon>
        <taxon>Eurotiomycetidae</taxon>
        <taxon>Eurotiales</taxon>
        <taxon>Aspergillaceae</taxon>
        <taxon>Aspergillus</taxon>
        <taxon>Aspergillus subgen. Circumdati</taxon>
    </lineage>
</organism>
<dbReference type="AlphaFoldDB" id="A0A2J5I0D3"/>
<dbReference type="Proteomes" id="UP000235023">
    <property type="component" value="Unassembled WGS sequence"/>
</dbReference>
<dbReference type="OrthoDB" id="4503771at2759"/>
<keyword evidence="2" id="KW-1185">Reference proteome</keyword>
<reference evidence="2" key="1">
    <citation type="submission" date="2017-12" db="EMBL/GenBank/DDBJ databases">
        <authorList>
            <consortium name="DOE Joint Genome Institute"/>
            <person name="Mondo S.J."/>
            <person name="Kjaerbolling I."/>
            <person name="Vesth T.C."/>
            <person name="Frisvad J.C."/>
            <person name="Nybo J.L."/>
            <person name="Theobald S."/>
            <person name="Kuo A."/>
            <person name="Bowyer P."/>
            <person name="Matsuda Y."/>
            <person name="Lyhne E.K."/>
            <person name="Kogle M.E."/>
            <person name="Clum A."/>
            <person name="Lipzen A."/>
            <person name="Salamov A."/>
            <person name="Ngan C.Y."/>
            <person name="Daum C."/>
            <person name="Chiniquy J."/>
            <person name="Barry K."/>
            <person name="LaButti K."/>
            <person name="Haridas S."/>
            <person name="Simmons B.A."/>
            <person name="Magnuson J.K."/>
            <person name="Mortensen U.H."/>
            <person name="Larsen T.O."/>
            <person name="Grigoriev I.V."/>
            <person name="Baker S.E."/>
            <person name="Andersen M.R."/>
            <person name="Nordberg H.P."/>
            <person name="Cantor M.N."/>
            <person name="Hua S.X."/>
        </authorList>
    </citation>
    <scope>NUCLEOTIDE SEQUENCE [LARGE SCALE GENOMIC DNA]</scope>
    <source>
        <strain evidence="2">IBT 19404</strain>
    </source>
</reference>
<dbReference type="EMBL" id="KZ559521">
    <property type="protein sequence ID" value="PLN83104.1"/>
    <property type="molecule type" value="Genomic_DNA"/>
</dbReference>
<protein>
    <submittedName>
        <fullName evidence="1">Uncharacterized protein</fullName>
    </submittedName>
</protein>